<dbReference type="AlphaFoldDB" id="A0A9P4NMS2"/>
<dbReference type="InterPro" id="IPR046341">
    <property type="entry name" value="SET_dom_sf"/>
</dbReference>
<protein>
    <recommendedName>
        <fullName evidence="1">SET domain-containing protein</fullName>
    </recommendedName>
</protein>
<dbReference type="OrthoDB" id="265717at2759"/>
<dbReference type="PANTHER" id="PTHR47332:SF4">
    <property type="entry name" value="SET DOMAIN-CONTAINING PROTEIN 5"/>
    <property type="match status" value="1"/>
</dbReference>
<dbReference type="InterPro" id="IPR001214">
    <property type="entry name" value="SET_dom"/>
</dbReference>
<sequence length="276" mass="31455">MPKAPKQPARPRGKPLEFPMIVPGSKDLLLLNLSKTKGRFIQSAVDYIQEDVELISELPLIFDIPSEPRDTYDRRAEACVRRLPADKKRGFFNLHHNGSDDIKHLMALNCFAGCGPRGEAGRTVYHWISLFNHACRPNCHFSFDKRTGRANIRTLVPIPNAGTELTIDYDPTDGFSSVADRQVDILRRWNFSCDCSACTNAEATTSMREKLLQQQKAMKLHLEKEVPTRKILEKDLHSYIAGMKQEHFFFDLPQFYDRAADVYRVDDGERQSRGGG</sequence>
<dbReference type="PANTHER" id="PTHR47332">
    <property type="entry name" value="SET DOMAIN-CONTAINING PROTEIN 5"/>
    <property type="match status" value="1"/>
</dbReference>
<dbReference type="Pfam" id="PF00856">
    <property type="entry name" value="SET"/>
    <property type="match status" value="1"/>
</dbReference>
<name>A0A9P4NMS2_9PEZI</name>
<dbReference type="Gene3D" id="2.170.270.10">
    <property type="entry name" value="SET domain"/>
    <property type="match status" value="1"/>
</dbReference>
<dbReference type="PROSITE" id="PS50280">
    <property type="entry name" value="SET"/>
    <property type="match status" value="1"/>
</dbReference>
<dbReference type="SUPFAM" id="SSF82199">
    <property type="entry name" value="SET domain"/>
    <property type="match status" value="1"/>
</dbReference>
<organism evidence="2 3">
    <name type="scientific">Tothia fuscella</name>
    <dbReference type="NCBI Taxonomy" id="1048955"/>
    <lineage>
        <taxon>Eukaryota</taxon>
        <taxon>Fungi</taxon>
        <taxon>Dikarya</taxon>
        <taxon>Ascomycota</taxon>
        <taxon>Pezizomycotina</taxon>
        <taxon>Dothideomycetes</taxon>
        <taxon>Pleosporomycetidae</taxon>
        <taxon>Venturiales</taxon>
        <taxon>Cylindrosympodiaceae</taxon>
        <taxon>Tothia</taxon>
    </lineage>
</organism>
<proteinExistence type="predicted"/>
<dbReference type="Proteomes" id="UP000800235">
    <property type="component" value="Unassembled WGS sequence"/>
</dbReference>
<keyword evidence="3" id="KW-1185">Reference proteome</keyword>
<feature type="domain" description="SET" evidence="1">
    <location>
        <begin position="14"/>
        <end position="170"/>
    </location>
</feature>
<evidence type="ECO:0000313" key="3">
    <source>
        <dbReference type="Proteomes" id="UP000800235"/>
    </source>
</evidence>
<accession>A0A9P4NMS2</accession>
<reference evidence="2" key="1">
    <citation type="journal article" date="2020" name="Stud. Mycol.">
        <title>101 Dothideomycetes genomes: a test case for predicting lifestyles and emergence of pathogens.</title>
        <authorList>
            <person name="Haridas S."/>
            <person name="Albert R."/>
            <person name="Binder M."/>
            <person name="Bloem J."/>
            <person name="Labutti K."/>
            <person name="Salamov A."/>
            <person name="Andreopoulos B."/>
            <person name="Baker S."/>
            <person name="Barry K."/>
            <person name="Bills G."/>
            <person name="Bluhm B."/>
            <person name="Cannon C."/>
            <person name="Castanera R."/>
            <person name="Culley D."/>
            <person name="Daum C."/>
            <person name="Ezra D."/>
            <person name="Gonzalez J."/>
            <person name="Henrissat B."/>
            <person name="Kuo A."/>
            <person name="Liang C."/>
            <person name="Lipzen A."/>
            <person name="Lutzoni F."/>
            <person name="Magnuson J."/>
            <person name="Mondo S."/>
            <person name="Nolan M."/>
            <person name="Ohm R."/>
            <person name="Pangilinan J."/>
            <person name="Park H.-J."/>
            <person name="Ramirez L."/>
            <person name="Alfaro M."/>
            <person name="Sun H."/>
            <person name="Tritt A."/>
            <person name="Yoshinaga Y."/>
            <person name="Zwiers L.-H."/>
            <person name="Turgeon B."/>
            <person name="Goodwin S."/>
            <person name="Spatafora J."/>
            <person name="Crous P."/>
            <person name="Grigoriev I."/>
        </authorList>
    </citation>
    <scope>NUCLEOTIDE SEQUENCE</scope>
    <source>
        <strain evidence="2">CBS 130266</strain>
    </source>
</reference>
<dbReference type="CDD" id="cd20071">
    <property type="entry name" value="SET_SMYD"/>
    <property type="match status" value="1"/>
</dbReference>
<evidence type="ECO:0000259" key="1">
    <source>
        <dbReference type="PROSITE" id="PS50280"/>
    </source>
</evidence>
<gene>
    <name evidence="2" type="ORF">EJ08DRAFT_720089</name>
</gene>
<evidence type="ECO:0000313" key="2">
    <source>
        <dbReference type="EMBL" id="KAF2427842.1"/>
    </source>
</evidence>
<dbReference type="EMBL" id="MU007057">
    <property type="protein sequence ID" value="KAF2427842.1"/>
    <property type="molecule type" value="Genomic_DNA"/>
</dbReference>
<comment type="caution">
    <text evidence="2">The sequence shown here is derived from an EMBL/GenBank/DDBJ whole genome shotgun (WGS) entry which is preliminary data.</text>
</comment>
<dbReference type="InterPro" id="IPR053185">
    <property type="entry name" value="SET_domain_protein"/>
</dbReference>